<dbReference type="InterPro" id="IPR013406">
    <property type="entry name" value="CHP02574_addiction_mod"/>
</dbReference>
<dbReference type="EMBL" id="SDHW01000003">
    <property type="protein sequence ID" value="RXK59733.1"/>
    <property type="molecule type" value="Genomic_DNA"/>
</dbReference>
<proteinExistence type="predicted"/>
<comment type="caution">
    <text evidence="1">The sequence shown here is derived from an EMBL/GenBank/DDBJ whole genome shotgun (WGS) entry which is preliminary data.</text>
</comment>
<dbReference type="AlphaFoldDB" id="A0A4Q1CHD4"/>
<name>A0A4Q1CHD4_9BACT</name>
<evidence type="ECO:0008006" key="3">
    <source>
        <dbReference type="Google" id="ProtNLM"/>
    </source>
</evidence>
<sequence length="78" mass="9224">MYDMLSIEEILKLPKAKQVEIMEAIQDNLDDDFAEDRTLSKEQLEFIQQRMQQINNSPAQTLTLNELKEKLANRWNTL</sequence>
<protein>
    <recommendedName>
        <fullName evidence="3">Addiction module protein</fullName>
    </recommendedName>
</protein>
<organism evidence="1 2">
    <name type="scientific">Lacibacter luteus</name>
    <dbReference type="NCBI Taxonomy" id="2508719"/>
    <lineage>
        <taxon>Bacteria</taxon>
        <taxon>Pseudomonadati</taxon>
        <taxon>Bacteroidota</taxon>
        <taxon>Chitinophagia</taxon>
        <taxon>Chitinophagales</taxon>
        <taxon>Chitinophagaceae</taxon>
        <taxon>Lacibacter</taxon>
    </lineage>
</organism>
<reference evidence="1 2" key="1">
    <citation type="submission" date="2019-01" db="EMBL/GenBank/DDBJ databases">
        <title>Lacibacter sp. strain TTM-7.</title>
        <authorList>
            <person name="Chen W.-M."/>
        </authorList>
    </citation>
    <scope>NUCLEOTIDE SEQUENCE [LARGE SCALE GENOMIC DNA]</scope>
    <source>
        <strain evidence="1 2">TTM-7</strain>
    </source>
</reference>
<keyword evidence="2" id="KW-1185">Reference proteome</keyword>
<dbReference type="Pfam" id="PF09720">
    <property type="entry name" value="Unstab_antitox"/>
    <property type="match status" value="1"/>
</dbReference>
<evidence type="ECO:0000313" key="2">
    <source>
        <dbReference type="Proteomes" id="UP000290204"/>
    </source>
</evidence>
<accession>A0A4Q1CHD4</accession>
<evidence type="ECO:0000313" key="1">
    <source>
        <dbReference type="EMBL" id="RXK59733.1"/>
    </source>
</evidence>
<dbReference type="Proteomes" id="UP000290204">
    <property type="component" value="Unassembled WGS sequence"/>
</dbReference>
<gene>
    <name evidence="1" type="ORF">ESA94_11775</name>
</gene>